<dbReference type="Proteomes" id="UP000827872">
    <property type="component" value="Linkage Group LG13"/>
</dbReference>
<accession>A0ACB8FZ58</accession>
<keyword evidence="2" id="KW-1185">Reference proteome</keyword>
<name>A0ACB8FZ58_9SAUR</name>
<sequence length="105" mass="12605">MYSIYLNTLPHSLDQHTFSVILNKEKQFLETDIIKQNIQHLELLNILARGTKWKHVHKEYMDGESCNKRLQDRVEQEQNTSKRMRQLNKEVLLWAKIWAKRLGSD</sequence>
<dbReference type="EMBL" id="CM037626">
    <property type="protein sequence ID" value="KAH8012491.1"/>
    <property type="molecule type" value="Genomic_DNA"/>
</dbReference>
<protein>
    <submittedName>
        <fullName evidence="1">Uncharacterized protein</fullName>
    </submittedName>
</protein>
<proteinExistence type="predicted"/>
<organism evidence="1 2">
    <name type="scientific">Sphaerodactylus townsendi</name>
    <dbReference type="NCBI Taxonomy" id="933632"/>
    <lineage>
        <taxon>Eukaryota</taxon>
        <taxon>Metazoa</taxon>
        <taxon>Chordata</taxon>
        <taxon>Craniata</taxon>
        <taxon>Vertebrata</taxon>
        <taxon>Euteleostomi</taxon>
        <taxon>Lepidosauria</taxon>
        <taxon>Squamata</taxon>
        <taxon>Bifurcata</taxon>
        <taxon>Gekkota</taxon>
        <taxon>Sphaerodactylidae</taxon>
        <taxon>Sphaerodactylus</taxon>
    </lineage>
</organism>
<evidence type="ECO:0000313" key="2">
    <source>
        <dbReference type="Proteomes" id="UP000827872"/>
    </source>
</evidence>
<evidence type="ECO:0000313" key="1">
    <source>
        <dbReference type="EMBL" id="KAH8012491.1"/>
    </source>
</evidence>
<comment type="caution">
    <text evidence="1">The sequence shown here is derived from an EMBL/GenBank/DDBJ whole genome shotgun (WGS) entry which is preliminary data.</text>
</comment>
<gene>
    <name evidence="1" type="ORF">K3G42_018253</name>
</gene>
<reference evidence="1" key="1">
    <citation type="submission" date="2021-08" db="EMBL/GenBank/DDBJ databases">
        <title>The first chromosome-level gecko genome reveals the dynamic sex chromosomes of Neotropical dwarf geckos (Sphaerodactylidae: Sphaerodactylus).</title>
        <authorList>
            <person name="Pinto B.J."/>
            <person name="Keating S.E."/>
            <person name="Gamble T."/>
        </authorList>
    </citation>
    <scope>NUCLEOTIDE SEQUENCE</scope>
    <source>
        <strain evidence="1">TG3544</strain>
    </source>
</reference>